<proteinExistence type="predicted"/>
<comment type="subcellular location">
    <subcellularLocation>
        <location evidence="1">Cell membrane</location>
        <topology evidence="1">Single-pass membrane protein</topology>
    </subcellularLocation>
</comment>
<evidence type="ECO:0000256" key="3">
    <source>
        <dbReference type="ARBA" id="ARBA00022475"/>
    </source>
</evidence>
<keyword evidence="7" id="KW-0811">Translocation</keyword>
<organism evidence="10">
    <name type="scientific">hydrothermal vent metagenome</name>
    <dbReference type="NCBI Taxonomy" id="652676"/>
    <lineage>
        <taxon>unclassified sequences</taxon>
        <taxon>metagenomes</taxon>
        <taxon>ecological metagenomes</taxon>
    </lineage>
</organism>
<dbReference type="PRINTS" id="PR01853">
    <property type="entry name" value="YAJCTRNLCASE"/>
</dbReference>
<evidence type="ECO:0000256" key="1">
    <source>
        <dbReference type="ARBA" id="ARBA00004162"/>
    </source>
</evidence>
<name>A0A3B0QVE7_9ZZZZ</name>
<sequence length="113" mass="11839">MLYLFPVSVAHAAGEGGLLGGGSGIASMAPFVLLIVVFYFLLIRPQQKTAKKHKELLAAIAQGDRIITKGGIHGRVQNVKDDVISVEIANNVVVKLDRGAVLGMQTSGDGDGK</sequence>
<protein>
    <submittedName>
        <fullName evidence="10">Protein translocase subunit YajC</fullName>
    </submittedName>
</protein>
<dbReference type="InterPro" id="IPR003849">
    <property type="entry name" value="Preprotein_translocase_YajC"/>
</dbReference>
<evidence type="ECO:0000256" key="5">
    <source>
        <dbReference type="ARBA" id="ARBA00022927"/>
    </source>
</evidence>
<dbReference type="GO" id="GO:0015031">
    <property type="term" value="P:protein transport"/>
    <property type="evidence" value="ECO:0007669"/>
    <property type="project" value="UniProtKB-KW"/>
</dbReference>
<dbReference type="NCBIfam" id="TIGR00739">
    <property type="entry name" value="yajC"/>
    <property type="match status" value="1"/>
</dbReference>
<feature type="transmembrane region" description="Helical" evidence="9">
    <location>
        <begin position="22"/>
        <end position="42"/>
    </location>
</feature>
<reference evidence="10" key="1">
    <citation type="submission" date="2018-06" db="EMBL/GenBank/DDBJ databases">
        <authorList>
            <person name="Zhirakovskaya E."/>
        </authorList>
    </citation>
    <scope>NUCLEOTIDE SEQUENCE</scope>
</reference>
<dbReference type="Pfam" id="PF02699">
    <property type="entry name" value="YajC"/>
    <property type="match status" value="1"/>
</dbReference>
<evidence type="ECO:0000313" key="10">
    <source>
        <dbReference type="EMBL" id="VAV85430.1"/>
    </source>
</evidence>
<evidence type="ECO:0000256" key="9">
    <source>
        <dbReference type="SAM" id="Phobius"/>
    </source>
</evidence>
<evidence type="ECO:0000256" key="8">
    <source>
        <dbReference type="ARBA" id="ARBA00023136"/>
    </source>
</evidence>
<dbReference type="GO" id="GO:0005886">
    <property type="term" value="C:plasma membrane"/>
    <property type="evidence" value="ECO:0007669"/>
    <property type="project" value="UniProtKB-SubCell"/>
</dbReference>
<keyword evidence="5" id="KW-0653">Protein transport</keyword>
<gene>
    <name evidence="10" type="ORF">MNBD_DELTA01-1007</name>
</gene>
<dbReference type="SMART" id="SM01323">
    <property type="entry name" value="YajC"/>
    <property type="match status" value="1"/>
</dbReference>
<keyword evidence="8 9" id="KW-0472">Membrane</keyword>
<evidence type="ECO:0000256" key="2">
    <source>
        <dbReference type="ARBA" id="ARBA00022448"/>
    </source>
</evidence>
<dbReference type="PANTHER" id="PTHR33909">
    <property type="entry name" value="SEC TRANSLOCON ACCESSORY COMPLEX SUBUNIT YAJC"/>
    <property type="match status" value="1"/>
</dbReference>
<dbReference type="AlphaFoldDB" id="A0A3B0QVE7"/>
<accession>A0A3B0QVE7</accession>
<evidence type="ECO:0000256" key="6">
    <source>
        <dbReference type="ARBA" id="ARBA00022989"/>
    </source>
</evidence>
<dbReference type="PANTHER" id="PTHR33909:SF1">
    <property type="entry name" value="SEC TRANSLOCON ACCESSORY COMPLEX SUBUNIT YAJC"/>
    <property type="match status" value="1"/>
</dbReference>
<keyword evidence="2" id="KW-0813">Transport</keyword>
<evidence type="ECO:0000256" key="4">
    <source>
        <dbReference type="ARBA" id="ARBA00022692"/>
    </source>
</evidence>
<keyword evidence="4 9" id="KW-0812">Transmembrane</keyword>
<dbReference type="EMBL" id="UOEA01000087">
    <property type="protein sequence ID" value="VAV85430.1"/>
    <property type="molecule type" value="Genomic_DNA"/>
</dbReference>
<keyword evidence="6 9" id="KW-1133">Transmembrane helix</keyword>
<keyword evidence="3" id="KW-1003">Cell membrane</keyword>
<evidence type="ECO:0000256" key="7">
    <source>
        <dbReference type="ARBA" id="ARBA00023010"/>
    </source>
</evidence>